<dbReference type="Proteomes" id="UP000295830">
    <property type="component" value="Unassembled WGS sequence"/>
</dbReference>
<accession>A0A4R7JQT8</accession>
<name>A0A4R7JQT8_9GAMM</name>
<evidence type="ECO:0000313" key="2">
    <source>
        <dbReference type="Proteomes" id="UP000295830"/>
    </source>
</evidence>
<comment type="caution">
    <text evidence="1">The sequence shown here is derived from an EMBL/GenBank/DDBJ whole genome shotgun (WGS) entry which is preliminary data.</text>
</comment>
<proteinExistence type="predicted"/>
<dbReference type="RefSeq" id="WP_133736175.1">
    <property type="nucleotide sequence ID" value="NZ_SOAX01000004.1"/>
</dbReference>
<sequence>MSRIDVRRSHSMDHEHALRVADELAREMESHYDFEWHWEGEKLRLRRSGIKGEVEVLPEEIGVHLELGMMLRPFRHRIEGEVIRQLEEILARN</sequence>
<organism evidence="1 2">
    <name type="scientific">Halospina denitrificans</name>
    <dbReference type="NCBI Taxonomy" id="332522"/>
    <lineage>
        <taxon>Bacteria</taxon>
        <taxon>Pseudomonadati</taxon>
        <taxon>Pseudomonadota</taxon>
        <taxon>Gammaproteobacteria</taxon>
        <taxon>Halospina</taxon>
    </lineage>
</organism>
<protein>
    <submittedName>
        <fullName evidence="1">Putative polyhydroxyalkanoate system protein</fullName>
    </submittedName>
</protein>
<dbReference type="NCBIfam" id="TIGR02610">
    <property type="entry name" value="PHA_gran_rgn"/>
    <property type="match status" value="1"/>
</dbReference>
<dbReference type="InterPro" id="IPR013433">
    <property type="entry name" value="PHA_gran_rgn"/>
</dbReference>
<dbReference type="EMBL" id="SOAX01000004">
    <property type="protein sequence ID" value="TDT40144.1"/>
    <property type="molecule type" value="Genomic_DNA"/>
</dbReference>
<keyword evidence="2" id="KW-1185">Reference proteome</keyword>
<dbReference type="OrthoDB" id="287584at2"/>
<gene>
    <name evidence="1" type="ORF">DES49_1908</name>
</gene>
<evidence type="ECO:0000313" key="1">
    <source>
        <dbReference type="EMBL" id="TDT40144.1"/>
    </source>
</evidence>
<dbReference type="Pfam" id="PF09650">
    <property type="entry name" value="PHA_gran_rgn"/>
    <property type="match status" value="1"/>
</dbReference>
<dbReference type="AlphaFoldDB" id="A0A4R7JQT8"/>
<reference evidence="1 2" key="1">
    <citation type="submission" date="2019-03" db="EMBL/GenBank/DDBJ databases">
        <title>Genomic Encyclopedia of Type Strains, Phase IV (KMG-IV): sequencing the most valuable type-strain genomes for metagenomic binning, comparative biology and taxonomic classification.</title>
        <authorList>
            <person name="Goeker M."/>
        </authorList>
    </citation>
    <scope>NUCLEOTIDE SEQUENCE [LARGE SCALE GENOMIC DNA]</scope>
    <source>
        <strain evidence="1 2">DSM 15505</strain>
    </source>
</reference>